<dbReference type="InterPro" id="IPR017907">
    <property type="entry name" value="Znf_RING_CS"/>
</dbReference>
<organism evidence="8 9">
    <name type="scientific">Periconia digitata</name>
    <dbReference type="NCBI Taxonomy" id="1303443"/>
    <lineage>
        <taxon>Eukaryota</taxon>
        <taxon>Fungi</taxon>
        <taxon>Dikarya</taxon>
        <taxon>Ascomycota</taxon>
        <taxon>Pezizomycotina</taxon>
        <taxon>Dothideomycetes</taxon>
        <taxon>Pleosporomycetidae</taxon>
        <taxon>Pleosporales</taxon>
        <taxon>Massarineae</taxon>
        <taxon>Periconiaceae</taxon>
        <taxon>Periconia</taxon>
    </lineage>
</organism>
<dbReference type="Gene3D" id="3.30.40.10">
    <property type="entry name" value="Zinc/RING finger domain, C3HC4 (zinc finger)"/>
    <property type="match status" value="2"/>
</dbReference>
<dbReference type="OrthoDB" id="1630758at2759"/>
<comment type="caution">
    <text evidence="8">The sequence shown here is derived from an EMBL/GenBank/DDBJ whole genome shotgun (WGS) entry which is preliminary data.</text>
</comment>
<sequence length="519" mass="56917">MSSPEPIPPPNDRRGSRASSNADISVQDGNGVMVGGPPGSPSPLQIRASNSLNSKNRRRPIAKQPPDVHLLEYCHTPDSNLVCLICHSPFDKPVKLLCDHYFCRQCLEHAWAAQQDGEKTCPTCRSKVDVDKDLRPVPRIIETMLDELVVKCPNSKSGCDWSDQRANVHDHVMLYCVYTLVQCPSYDCRLHISQKDFHKGCLHYTVSCENCHTSMMMKDLEGHQRTDCPGRSTNCPHCSAEVLRLDFQAHVKEACPKVVIPCSGAVLSCTFTAERAEVASHQETCVVAKLAPHFQEQQARIERSEARLEPLSRRVGILEDGLSNITSMLYPANSEPSLPLSEPLDPTSLEAFPPAHLTAASDFRLSPNPFPSVPQNDVPQTTQPPFDSQIHHLLTMHDSLREEVSRITNALGELDGRTNMMIINESQRQKDEMLHTNAAINSMRMQLHWLMSATLSNRNAAGSSTARASASTAAASGSANSATRGASASAGLGNRATASATLHAPLRRLSDSTRQDTKL</sequence>
<keyword evidence="1 4" id="KW-0479">Metal-binding</keyword>
<keyword evidence="2 4" id="KW-0863">Zinc-finger</keyword>
<feature type="compositionally biased region" description="Basic and acidic residues" evidence="5">
    <location>
        <begin position="508"/>
        <end position="519"/>
    </location>
</feature>
<feature type="domain" description="RING-type" evidence="6">
    <location>
        <begin position="83"/>
        <end position="125"/>
    </location>
</feature>
<evidence type="ECO:0000313" key="8">
    <source>
        <dbReference type="EMBL" id="CAI6254436.1"/>
    </source>
</evidence>
<feature type="compositionally biased region" description="Polar residues" evidence="5">
    <location>
        <begin position="17"/>
        <end position="28"/>
    </location>
</feature>
<dbReference type="Pfam" id="PF02176">
    <property type="entry name" value="zf-TRAF"/>
    <property type="match status" value="1"/>
</dbReference>
<dbReference type="Proteomes" id="UP001152607">
    <property type="component" value="Unassembled WGS sequence"/>
</dbReference>
<evidence type="ECO:0000256" key="1">
    <source>
        <dbReference type="ARBA" id="ARBA00022723"/>
    </source>
</evidence>
<feature type="region of interest" description="Disordered" evidence="5">
    <location>
        <begin position="473"/>
        <end position="492"/>
    </location>
</feature>
<feature type="domain" description="TRAF-type" evidence="7">
    <location>
        <begin position="223"/>
        <end position="270"/>
    </location>
</feature>
<evidence type="ECO:0000259" key="7">
    <source>
        <dbReference type="PROSITE" id="PS50145"/>
    </source>
</evidence>
<dbReference type="SUPFAM" id="SSF57850">
    <property type="entry name" value="RING/U-box"/>
    <property type="match status" value="1"/>
</dbReference>
<dbReference type="EMBL" id="CAOQHR010000001">
    <property type="protein sequence ID" value="CAI6254436.1"/>
    <property type="molecule type" value="Genomic_DNA"/>
</dbReference>
<accession>A0A9W4U488</accession>
<feature type="compositionally biased region" description="Low complexity" evidence="5">
    <location>
        <begin position="473"/>
        <end position="490"/>
    </location>
</feature>
<reference evidence="8" key="1">
    <citation type="submission" date="2023-01" db="EMBL/GenBank/DDBJ databases">
        <authorList>
            <person name="Van Ghelder C."/>
            <person name="Rancurel C."/>
        </authorList>
    </citation>
    <scope>NUCLEOTIDE SEQUENCE</scope>
    <source>
        <strain evidence="8">CNCM I-4278</strain>
    </source>
</reference>
<proteinExistence type="predicted"/>
<evidence type="ECO:0008006" key="10">
    <source>
        <dbReference type="Google" id="ProtNLM"/>
    </source>
</evidence>
<dbReference type="SUPFAM" id="SSF49599">
    <property type="entry name" value="TRAF domain-like"/>
    <property type="match status" value="1"/>
</dbReference>
<dbReference type="PROSITE" id="PS00518">
    <property type="entry name" value="ZF_RING_1"/>
    <property type="match status" value="1"/>
</dbReference>
<protein>
    <recommendedName>
        <fullName evidence="10">TRAF-type zinc finger protein</fullName>
    </recommendedName>
</protein>
<dbReference type="InterPro" id="IPR001841">
    <property type="entry name" value="Znf_RING"/>
</dbReference>
<dbReference type="PROSITE" id="PS50089">
    <property type="entry name" value="ZF_RING_2"/>
    <property type="match status" value="1"/>
</dbReference>
<feature type="region of interest" description="Disordered" evidence="5">
    <location>
        <begin position="498"/>
        <end position="519"/>
    </location>
</feature>
<feature type="region of interest" description="Disordered" evidence="5">
    <location>
        <begin position="1"/>
        <end position="62"/>
    </location>
</feature>
<feature type="zinc finger region" description="TRAF-type" evidence="4">
    <location>
        <begin position="223"/>
        <end position="270"/>
    </location>
</feature>
<gene>
    <name evidence="8" type="ORF">PDIGIT_LOCUS1098</name>
</gene>
<dbReference type="PANTHER" id="PTHR10131">
    <property type="entry name" value="TNF RECEPTOR ASSOCIATED FACTOR"/>
    <property type="match status" value="1"/>
</dbReference>
<name>A0A9W4U488_9PLEO</name>
<evidence type="ECO:0000259" key="6">
    <source>
        <dbReference type="PROSITE" id="PS50089"/>
    </source>
</evidence>
<evidence type="ECO:0000256" key="4">
    <source>
        <dbReference type="PROSITE-ProRule" id="PRU00207"/>
    </source>
</evidence>
<dbReference type="PROSITE" id="PS50145">
    <property type="entry name" value="ZF_TRAF"/>
    <property type="match status" value="1"/>
</dbReference>
<dbReference type="PANTHER" id="PTHR10131:SF94">
    <property type="entry name" value="TNF RECEPTOR-ASSOCIATED FACTOR 4"/>
    <property type="match status" value="1"/>
</dbReference>
<feature type="compositionally biased region" description="Pro residues" evidence="5">
    <location>
        <begin position="1"/>
        <end position="10"/>
    </location>
</feature>
<evidence type="ECO:0000256" key="3">
    <source>
        <dbReference type="ARBA" id="ARBA00022833"/>
    </source>
</evidence>
<keyword evidence="9" id="KW-1185">Reference proteome</keyword>
<dbReference type="Pfam" id="PF13445">
    <property type="entry name" value="zf-RING_UBOX"/>
    <property type="match status" value="1"/>
</dbReference>
<dbReference type="InterPro" id="IPR027370">
    <property type="entry name" value="Znf-RING_euk"/>
</dbReference>
<evidence type="ECO:0000313" key="9">
    <source>
        <dbReference type="Proteomes" id="UP001152607"/>
    </source>
</evidence>
<keyword evidence="3 4" id="KW-0862">Zinc</keyword>
<dbReference type="InterPro" id="IPR013083">
    <property type="entry name" value="Znf_RING/FYVE/PHD"/>
</dbReference>
<dbReference type="InterPro" id="IPR001293">
    <property type="entry name" value="Znf_TRAF"/>
</dbReference>
<dbReference type="GO" id="GO:0008270">
    <property type="term" value="F:zinc ion binding"/>
    <property type="evidence" value="ECO:0007669"/>
    <property type="project" value="UniProtKB-KW"/>
</dbReference>
<dbReference type="SMART" id="SM00184">
    <property type="entry name" value="RING"/>
    <property type="match status" value="1"/>
</dbReference>
<evidence type="ECO:0000256" key="2">
    <source>
        <dbReference type="ARBA" id="ARBA00022771"/>
    </source>
</evidence>
<dbReference type="AlphaFoldDB" id="A0A9W4U488"/>
<evidence type="ECO:0000256" key="5">
    <source>
        <dbReference type="SAM" id="MobiDB-lite"/>
    </source>
</evidence>